<feature type="domain" description="Peptidase C45 hydrolase" evidence="1">
    <location>
        <begin position="121"/>
        <end position="347"/>
    </location>
</feature>
<dbReference type="Proteomes" id="UP001205919">
    <property type="component" value="Unassembled WGS sequence"/>
</dbReference>
<dbReference type="InterPro" id="IPR047801">
    <property type="entry name" value="Peptidase_C45"/>
</dbReference>
<dbReference type="Gene3D" id="3.60.60.10">
    <property type="entry name" value="Penicillin V Acylase, Chain A"/>
    <property type="match status" value="1"/>
</dbReference>
<evidence type="ECO:0000313" key="2">
    <source>
        <dbReference type="EMBL" id="MCQ4814742.1"/>
    </source>
</evidence>
<reference evidence="2 3" key="1">
    <citation type="submission" date="2022-06" db="EMBL/GenBank/DDBJ databases">
        <title>Isolation of gut microbiota from human fecal samples.</title>
        <authorList>
            <person name="Pamer E.G."/>
            <person name="Barat B."/>
            <person name="Waligurski E."/>
            <person name="Medina S."/>
            <person name="Paddock L."/>
            <person name="Mostad J."/>
        </authorList>
    </citation>
    <scope>NUCLEOTIDE SEQUENCE [LARGE SCALE GENOMIC DNA]</scope>
    <source>
        <strain evidence="2 3">DFI.9.90</strain>
    </source>
</reference>
<dbReference type="InterPro" id="IPR047794">
    <property type="entry name" value="C45_proenzyme-like"/>
</dbReference>
<dbReference type="PANTHER" id="PTHR34180:SF1">
    <property type="entry name" value="BETA-ALANYL-DOPAMINE_CARCININE HYDROLASE"/>
    <property type="match status" value="1"/>
</dbReference>
<dbReference type="InterPro" id="IPR005079">
    <property type="entry name" value="Peptidase_C45_hydrolase"/>
</dbReference>
<keyword evidence="3" id="KW-1185">Reference proteome</keyword>
<proteinExistence type="predicted"/>
<dbReference type="Pfam" id="PF03417">
    <property type="entry name" value="AAT"/>
    <property type="match status" value="1"/>
</dbReference>
<organism evidence="2 3">
    <name type="scientific">Cloacibacillus evryensis</name>
    <dbReference type="NCBI Taxonomy" id="508460"/>
    <lineage>
        <taxon>Bacteria</taxon>
        <taxon>Thermotogati</taxon>
        <taxon>Synergistota</taxon>
        <taxon>Synergistia</taxon>
        <taxon>Synergistales</taxon>
        <taxon>Synergistaceae</taxon>
        <taxon>Cloacibacillus</taxon>
    </lineage>
</organism>
<dbReference type="RefSeq" id="WP_008712600.1">
    <property type="nucleotide sequence ID" value="NZ_CABKQM010000008.1"/>
</dbReference>
<comment type="caution">
    <text evidence="2">The sequence shown here is derived from an EMBL/GenBank/DDBJ whole genome shotgun (WGS) entry which is preliminary data.</text>
</comment>
<protein>
    <submittedName>
        <fullName evidence="2">C45 family peptidase</fullName>
    </submittedName>
</protein>
<dbReference type="AlphaFoldDB" id="A0AAW5K4B7"/>
<dbReference type="NCBIfam" id="NF040521">
    <property type="entry name" value="C45_proenzyme"/>
    <property type="match status" value="1"/>
</dbReference>
<dbReference type="Gene3D" id="1.10.10.2120">
    <property type="match status" value="1"/>
</dbReference>
<dbReference type="PANTHER" id="PTHR34180">
    <property type="entry name" value="PEPTIDASE C45"/>
    <property type="match status" value="1"/>
</dbReference>
<name>A0AAW5K4B7_9BACT</name>
<dbReference type="EMBL" id="JANFYT010000019">
    <property type="protein sequence ID" value="MCQ4814742.1"/>
    <property type="molecule type" value="Genomic_DNA"/>
</dbReference>
<evidence type="ECO:0000259" key="1">
    <source>
        <dbReference type="Pfam" id="PF03417"/>
    </source>
</evidence>
<evidence type="ECO:0000313" key="3">
    <source>
        <dbReference type="Proteomes" id="UP001205919"/>
    </source>
</evidence>
<accession>A0AAW5K4B7</accession>
<sequence>MMKFKTIFLTAPDSFGRGEEYGRRTRQEIGLCLDSYKKHFMTLRNLSWEEARKDACEYIPLVSGALPQETEMLRGVAAGSGYDFEDIMVLNTRYEILHYPAGASAPGECTSFAVLREASKDKKVYVGQNWDQHAMVVRHSVVLGMKLEDGTKIIGLTEAGQLLRNGMNSHGIGLASNSLHSSFDEHDLGIPGNFMRMRVLRSKSYAEMAEYISSVHRSVANNYCIASAENLAVDIEAIPKHPGLIYPKNGIVAHANHIVSNPEFDTSHGKKFRGERLWALLEAKRGEITLDYIKECLRDHQGYPESVCSHPHSGNGATDDPYKVWQTVASLIYDLDSLTMDLCCCNPCENEYSQIRLADIK</sequence>
<gene>
    <name evidence="2" type="ORF">NE630_09915</name>
</gene>